<protein>
    <submittedName>
        <fullName evidence="2">Uncharacterized protein</fullName>
    </submittedName>
</protein>
<gene>
    <name evidence="2" type="ORF">H9717_02000</name>
</gene>
<feature type="transmembrane region" description="Helical" evidence="1">
    <location>
        <begin position="82"/>
        <end position="102"/>
    </location>
</feature>
<keyword evidence="1" id="KW-0812">Transmembrane</keyword>
<feature type="transmembrane region" description="Helical" evidence="1">
    <location>
        <begin position="108"/>
        <end position="128"/>
    </location>
</feature>
<dbReference type="Pfam" id="PF20122">
    <property type="entry name" value="DUF6512"/>
    <property type="match status" value="1"/>
</dbReference>
<proteinExistence type="predicted"/>
<evidence type="ECO:0000313" key="3">
    <source>
        <dbReference type="Proteomes" id="UP000886858"/>
    </source>
</evidence>
<keyword evidence="1" id="KW-1133">Transmembrane helix</keyword>
<name>A0A9D2I345_9FIRM</name>
<sequence length="185" mass="20655">MMLSKKRSLFYLTAGILFTALAGTALHFLFDWSGRRLSAALIAPVNESVWEHLKLLFFPMLFYSVWEYLIRKPGPAFLSSRTCGILSGLAAIVFFFYTYTGIFGTDVFWADILIFLAADILAFLISFFSEKRKNSCPDPADGCRSASLLCVSLLLLLTLLFFLLTFFPPAIPLFQDPQTGGYGIG</sequence>
<reference evidence="2" key="1">
    <citation type="journal article" date="2021" name="PeerJ">
        <title>Extensive microbial diversity within the chicken gut microbiome revealed by metagenomics and culture.</title>
        <authorList>
            <person name="Gilroy R."/>
            <person name="Ravi A."/>
            <person name="Getino M."/>
            <person name="Pursley I."/>
            <person name="Horton D.L."/>
            <person name="Alikhan N.F."/>
            <person name="Baker D."/>
            <person name="Gharbi K."/>
            <person name="Hall N."/>
            <person name="Watson M."/>
            <person name="Adriaenssens E.M."/>
            <person name="Foster-Nyarko E."/>
            <person name="Jarju S."/>
            <person name="Secka A."/>
            <person name="Antonio M."/>
            <person name="Oren A."/>
            <person name="Chaudhuri R.R."/>
            <person name="La Ragione R."/>
            <person name="Hildebrand F."/>
            <person name="Pallen M.J."/>
        </authorList>
    </citation>
    <scope>NUCLEOTIDE SEQUENCE</scope>
    <source>
        <strain evidence="2">CHK179-7159</strain>
    </source>
</reference>
<keyword evidence="1" id="KW-0472">Membrane</keyword>
<dbReference type="Proteomes" id="UP000886858">
    <property type="component" value="Unassembled WGS sequence"/>
</dbReference>
<dbReference type="AlphaFoldDB" id="A0A9D2I345"/>
<dbReference type="EMBL" id="DWYY01000026">
    <property type="protein sequence ID" value="HJA91886.1"/>
    <property type="molecule type" value="Genomic_DNA"/>
</dbReference>
<dbReference type="InterPro" id="IPR045407">
    <property type="entry name" value="DUF6512"/>
</dbReference>
<feature type="transmembrane region" description="Helical" evidence="1">
    <location>
        <begin position="50"/>
        <end position="70"/>
    </location>
</feature>
<feature type="transmembrane region" description="Helical" evidence="1">
    <location>
        <begin position="148"/>
        <end position="167"/>
    </location>
</feature>
<evidence type="ECO:0000313" key="2">
    <source>
        <dbReference type="EMBL" id="HJA91886.1"/>
    </source>
</evidence>
<feature type="transmembrane region" description="Helical" evidence="1">
    <location>
        <begin position="9"/>
        <end position="30"/>
    </location>
</feature>
<organism evidence="2 3">
    <name type="scientific">Candidatus Eisenbergiella merdipullorum</name>
    <dbReference type="NCBI Taxonomy" id="2838553"/>
    <lineage>
        <taxon>Bacteria</taxon>
        <taxon>Bacillati</taxon>
        <taxon>Bacillota</taxon>
        <taxon>Clostridia</taxon>
        <taxon>Lachnospirales</taxon>
        <taxon>Lachnospiraceae</taxon>
        <taxon>Eisenbergiella</taxon>
    </lineage>
</organism>
<reference evidence="2" key="2">
    <citation type="submission" date="2021-04" db="EMBL/GenBank/DDBJ databases">
        <authorList>
            <person name="Gilroy R."/>
        </authorList>
    </citation>
    <scope>NUCLEOTIDE SEQUENCE</scope>
    <source>
        <strain evidence="2">CHK179-7159</strain>
    </source>
</reference>
<comment type="caution">
    <text evidence="2">The sequence shown here is derived from an EMBL/GenBank/DDBJ whole genome shotgun (WGS) entry which is preliminary data.</text>
</comment>
<accession>A0A9D2I345</accession>
<evidence type="ECO:0000256" key="1">
    <source>
        <dbReference type="SAM" id="Phobius"/>
    </source>
</evidence>